<proteinExistence type="predicted"/>
<reference evidence="10 11" key="1">
    <citation type="journal article" date="2013" name="ISME J.">
        <title>A metabolic model for members of the genus Tetrasphaera involved in enhanced biological phosphorus removal.</title>
        <authorList>
            <person name="Kristiansen R."/>
            <person name="Nguyen H.T.T."/>
            <person name="Saunders A.M."/>
            <person name="Nielsen J.L."/>
            <person name="Wimmer R."/>
            <person name="Le V.Q."/>
            <person name="McIlroy S.J."/>
            <person name="Petrovski S."/>
            <person name="Seviour R.J."/>
            <person name="Calteau A."/>
            <person name="Nielsen K.L."/>
            <person name="Nielsen P.H."/>
        </authorList>
    </citation>
    <scope>NUCLEOTIDE SEQUENCE [LARGE SCALE GENOMIC DNA]</scope>
    <source>
        <strain evidence="10 11">T1-X7</strain>
    </source>
</reference>
<feature type="transmembrane region" description="Helical" evidence="8">
    <location>
        <begin position="248"/>
        <end position="266"/>
    </location>
</feature>
<keyword evidence="5 8" id="KW-1133">Transmembrane helix</keyword>
<dbReference type="Gene3D" id="1.20.1250.20">
    <property type="entry name" value="MFS general substrate transporter like domains"/>
    <property type="match status" value="1"/>
</dbReference>
<gene>
    <name evidence="10" type="ORF">BN12_760023</name>
</gene>
<feature type="region of interest" description="Disordered" evidence="7">
    <location>
        <begin position="1"/>
        <end position="52"/>
    </location>
</feature>
<feature type="transmembrane region" description="Helical" evidence="8">
    <location>
        <begin position="60"/>
        <end position="83"/>
    </location>
</feature>
<evidence type="ECO:0000256" key="7">
    <source>
        <dbReference type="SAM" id="MobiDB-lite"/>
    </source>
</evidence>
<feature type="compositionally biased region" description="Basic residues" evidence="7">
    <location>
        <begin position="37"/>
        <end position="47"/>
    </location>
</feature>
<comment type="caution">
    <text evidence="10">The sequence shown here is derived from an EMBL/GenBank/DDBJ whole genome shotgun (WGS) entry which is preliminary data.</text>
</comment>
<feature type="transmembrane region" description="Helical" evidence="8">
    <location>
        <begin position="95"/>
        <end position="116"/>
    </location>
</feature>
<dbReference type="PANTHER" id="PTHR42718:SF46">
    <property type="entry name" value="BLR6921 PROTEIN"/>
    <property type="match status" value="1"/>
</dbReference>
<protein>
    <submittedName>
        <fullName evidence="10">Drug resistance transporter, EmrB/QacA subfamily</fullName>
    </submittedName>
</protein>
<dbReference type="Proteomes" id="UP000035721">
    <property type="component" value="Unassembled WGS sequence"/>
</dbReference>
<dbReference type="InterPro" id="IPR036259">
    <property type="entry name" value="MFS_trans_sf"/>
</dbReference>
<evidence type="ECO:0000256" key="8">
    <source>
        <dbReference type="SAM" id="Phobius"/>
    </source>
</evidence>
<name>A0A077M7Q0_9MICO</name>
<evidence type="ECO:0000256" key="4">
    <source>
        <dbReference type="ARBA" id="ARBA00022692"/>
    </source>
</evidence>
<feature type="transmembrane region" description="Helical" evidence="8">
    <location>
        <begin position="411"/>
        <end position="436"/>
    </location>
</feature>
<evidence type="ECO:0000313" key="11">
    <source>
        <dbReference type="Proteomes" id="UP000035721"/>
    </source>
</evidence>
<keyword evidence="6 8" id="KW-0472">Membrane</keyword>
<dbReference type="InterPro" id="IPR011701">
    <property type="entry name" value="MFS"/>
</dbReference>
<keyword evidence="3" id="KW-1003">Cell membrane</keyword>
<evidence type="ECO:0000256" key="2">
    <source>
        <dbReference type="ARBA" id="ARBA00022448"/>
    </source>
</evidence>
<dbReference type="STRING" id="1194083.BN12_760023"/>
<feature type="compositionally biased region" description="Polar residues" evidence="7">
    <location>
        <begin position="1"/>
        <end position="15"/>
    </location>
</feature>
<dbReference type="InterPro" id="IPR020846">
    <property type="entry name" value="MFS_dom"/>
</dbReference>
<keyword evidence="2" id="KW-0813">Transport</keyword>
<dbReference type="PANTHER" id="PTHR42718">
    <property type="entry name" value="MAJOR FACILITATOR SUPERFAMILY MULTIDRUG TRANSPORTER MFSC"/>
    <property type="match status" value="1"/>
</dbReference>
<feature type="domain" description="Major facilitator superfamily (MFS) profile" evidence="9">
    <location>
        <begin position="61"/>
        <end position="510"/>
    </location>
</feature>
<evidence type="ECO:0000256" key="1">
    <source>
        <dbReference type="ARBA" id="ARBA00004651"/>
    </source>
</evidence>
<dbReference type="EMBL" id="CAJB01000410">
    <property type="protein sequence ID" value="CCH80134.1"/>
    <property type="molecule type" value="Genomic_DNA"/>
</dbReference>
<feature type="transmembrane region" description="Helical" evidence="8">
    <location>
        <begin position="189"/>
        <end position="208"/>
    </location>
</feature>
<organism evidence="10 11">
    <name type="scientific">Nostocoides japonicum T1-X7</name>
    <dbReference type="NCBI Taxonomy" id="1194083"/>
    <lineage>
        <taxon>Bacteria</taxon>
        <taxon>Bacillati</taxon>
        <taxon>Actinomycetota</taxon>
        <taxon>Actinomycetes</taxon>
        <taxon>Micrococcales</taxon>
        <taxon>Intrasporangiaceae</taxon>
        <taxon>Nostocoides</taxon>
    </lineage>
</organism>
<dbReference type="PROSITE" id="PS50850">
    <property type="entry name" value="MFS"/>
    <property type="match status" value="1"/>
</dbReference>
<keyword evidence="11" id="KW-1185">Reference proteome</keyword>
<feature type="transmembrane region" description="Helical" evidence="8">
    <location>
        <begin position="128"/>
        <end position="145"/>
    </location>
</feature>
<dbReference type="NCBIfam" id="TIGR00711">
    <property type="entry name" value="efflux_EmrB"/>
    <property type="match status" value="1"/>
</dbReference>
<comment type="subcellular location">
    <subcellularLocation>
        <location evidence="1">Cell membrane</location>
        <topology evidence="1">Multi-pass membrane protein</topology>
    </subcellularLocation>
</comment>
<dbReference type="Gene3D" id="1.20.1720.10">
    <property type="entry name" value="Multidrug resistance protein D"/>
    <property type="match status" value="1"/>
</dbReference>
<dbReference type="SUPFAM" id="SSF103473">
    <property type="entry name" value="MFS general substrate transporter"/>
    <property type="match status" value="1"/>
</dbReference>
<dbReference type="RefSeq" id="WP_083454549.1">
    <property type="nucleotide sequence ID" value="NZ_HF570958.1"/>
</dbReference>
<feature type="transmembrane region" description="Helical" evidence="8">
    <location>
        <begin position="278"/>
        <end position="297"/>
    </location>
</feature>
<dbReference type="GO" id="GO:0022857">
    <property type="term" value="F:transmembrane transporter activity"/>
    <property type="evidence" value="ECO:0007669"/>
    <property type="project" value="InterPro"/>
</dbReference>
<dbReference type="AlphaFoldDB" id="A0A077M7Q0"/>
<sequence>MPTAPQTSFATTTSDLARPTAETVASAPPTTDETGGRARRPGTRRHAAPPAGIGPGRRGLVLAVVLVTQLMIVLDSAIVNIALPDIQKALDMSSANLSWVVNAYTLAFGGLLLLGARAGDILGRRPTFLAGMALFTAASVAGGLADGTGLLLASRALQGVGAALLAPSALTILMSLFRAGREQTRAIGWYTVVSASGAAVGLIAGGVLTSVASWRWVFFVNVPIGIAVLVLATRVLGRSVRQRGHVDALGAVLVTSGMSALVYGFIRAASHGWNDPATLGAFVLGGLVVASFVAVELRAPAPIVPLRLFADRDRSTVYVARLLLVAGSMGTFFFLSQYMQLVLGWTPWQSGLAFLPIPVTVFLASRVAARATTGRYALRSVAAAGLALSGAGLGLMTTFDEGTTYLQMLPVLLVFGLGNGLAFVPLTAGGLLGVAARDTGIASGLVNVTQQLGGALGLAVLVTVFSTARPPAGAVALATFVEGADRGTAVAAALLLLAVGLVLGVMRRQRPEPSPERQPDSARPDA</sequence>
<dbReference type="Pfam" id="PF07690">
    <property type="entry name" value="MFS_1"/>
    <property type="match status" value="1"/>
</dbReference>
<feature type="transmembrane region" description="Helical" evidence="8">
    <location>
        <begin position="345"/>
        <end position="364"/>
    </location>
</feature>
<feature type="transmembrane region" description="Helical" evidence="8">
    <location>
        <begin position="488"/>
        <end position="506"/>
    </location>
</feature>
<feature type="transmembrane region" description="Helical" evidence="8">
    <location>
        <begin position="214"/>
        <end position="236"/>
    </location>
</feature>
<feature type="transmembrane region" description="Helical" evidence="8">
    <location>
        <begin position="448"/>
        <end position="468"/>
    </location>
</feature>
<dbReference type="InterPro" id="IPR004638">
    <property type="entry name" value="EmrB-like"/>
</dbReference>
<dbReference type="GO" id="GO:0005886">
    <property type="term" value="C:plasma membrane"/>
    <property type="evidence" value="ECO:0007669"/>
    <property type="project" value="UniProtKB-SubCell"/>
</dbReference>
<evidence type="ECO:0000259" key="9">
    <source>
        <dbReference type="PROSITE" id="PS50850"/>
    </source>
</evidence>
<keyword evidence="4 8" id="KW-0812">Transmembrane</keyword>
<evidence type="ECO:0000313" key="10">
    <source>
        <dbReference type="EMBL" id="CCH80134.1"/>
    </source>
</evidence>
<accession>A0A077M7Q0</accession>
<evidence type="ECO:0000256" key="5">
    <source>
        <dbReference type="ARBA" id="ARBA00022989"/>
    </source>
</evidence>
<feature type="transmembrane region" description="Helical" evidence="8">
    <location>
        <begin position="318"/>
        <end position="339"/>
    </location>
</feature>
<feature type="transmembrane region" description="Helical" evidence="8">
    <location>
        <begin position="157"/>
        <end position="177"/>
    </location>
</feature>
<dbReference type="OrthoDB" id="7375466at2"/>
<evidence type="ECO:0000256" key="6">
    <source>
        <dbReference type="ARBA" id="ARBA00023136"/>
    </source>
</evidence>
<feature type="transmembrane region" description="Helical" evidence="8">
    <location>
        <begin position="376"/>
        <end position="399"/>
    </location>
</feature>
<dbReference type="CDD" id="cd17321">
    <property type="entry name" value="MFS_MMR_MDR_like"/>
    <property type="match status" value="1"/>
</dbReference>
<evidence type="ECO:0000256" key="3">
    <source>
        <dbReference type="ARBA" id="ARBA00022475"/>
    </source>
</evidence>